<dbReference type="InterPro" id="IPR000719">
    <property type="entry name" value="Prot_kinase_dom"/>
</dbReference>
<evidence type="ECO:0000256" key="12">
    <source>
        <dbReference type="SAM" id="MobiDB-lite"/>
    </source>
</evidence>
<dbReference type="eggNOG" id="KOG0192">
    <property type="taxonomic scope" value="Eukaryota"/>
</dbReference>
<evidence type="ECO:0000313" key="14">
    <source>
        <dbReference type="EMBL" id="KGN55628.1"/>
    </source>
</evidence>
<dbReference type="Gene3D" id="3.30.200.20">
    <property type="entry name" value="Phosphorylase Kinase, domain 1"/>
    <property type="match status" value="1"/>
</dbReference>
<proteinExistence type="inferred from homology"/>
<feature type="region of interest" description="Disordered" evidence="12">
    <location>
        <begin position="1"/>
        <end position="25"/>
    </location>
</feature>
<dbReference type="InterPro" id="IPR008271">
    <property type="entry name" value="Ser/Thr_kinase_AS"/>
</dbReference>
<dbReference type="PANTHER" id="PTHR44329:SF151">
    <property type="entry name" value="SERINE_THREONINE-PROTEIN KINASE STY17"/>
    <property type="match status" value="1"/>
</dbReference>
<keyword evidence="6 11" id="KW-0547">Nucleotide-binding</keyword>
<dbReference type="PRINTS" id="PR00109">
    <property type="entry name" value="TYRKINASE"/>
</dbReference>
<comment type="catalytic activity">
    <reaction evidence="9">
        <text>L-threonyl-[protein] + ATP = O-phospho-L-threonyl-[protein] + ADP + H(+)</text>
        <dbReference type="Rhea" id="RHEA:46608"/>
        <dbReference type="Rhea" id="RHEA-COMP:11060"/>
        <dbReference type="Rhea" id="RHEA-COMP:11605"/>
        <dbReference type="ChEBI" id="CHEBI:15378"/>
        <dbReference type="ChEBI" id="CHEBI:30013"/>
        <dbReference type="ChEBI" id="CHEBI:30616"/>
        <dbReference type="ChEBI" id="CHEBI:61977"/>
        <dbReference type="ChEBI" id="CHEBI:456216"/>
        <dbReference type="EC" id="2.7.11.1"/>
    </reaction>
</comment>
<keyword evidence="4" id="KW-0597">Phosphoprotein</keyword>
<dbReference type="InterPro" id="IPR011009">
    <property type="entry name" value="Kinase-like_dom_sf"/>
</dbReference>
<gene>
    <name evidence="14" type="ORF">Csa_3G002480</name>
</gene>
<evidence type="ECO:0000256" key="1">
    <source>
        <dbReference type="ARBA" id="ARBA00010507"/>
    </source>
</evidence>
<dbReference type="GO" id="GO:0005524">
    <property type="term" value="F:ATP binding"/>
    <property type="evidence" value="ECO:0007669"/>
    <property type="project" value="UniProtKB-UniRule"/>
</dbReference>
<comment type="catalytic activity">
    <reaction evidence="10">
        <text>L-seryl-[protein] + ATP = O-phospho-L-seryl-[protein] + ADP + H(+)</text>
        <dbReference type="Rhea" id="RHEA:17989"/>
        <dbReference type="Rhea" id="RHEA-COMP:9863"/>
        <dbReference type="Rhea" id="RHEA-COMP:11604"/>
        <dbReference type="ChEBI" id="CHEBI:15378"/>
        <dbReference type="ChEBI" id="CHEBI:29999"/>
        <dbReference type="ChEBI" id="CHEBI:30616"/>
        <dbReference type="ChEBI" id="CHEBI:83421"/>
        <dbReference type="ChEBI" id="CHEBI:456216"/>
        <dbReference type="EC" id="2.7.11.1"/>
    </reaction>
</comment>
<evidence type="ECO:0000256" key="6">
    <source>
        <dbReference type="ARBA" id="ARBA00022741"/>
    </source>
</evidence>
<dbReference type="GO" id="GO:0007165">
    <property type="term" value="P:signal transduction"/>
    <property type="evidence" value="ECO:0000318"/>
    <property type="project" value="GO_Central"/>
</dbReference>
<feature type="domain" description="Protein kinase" evidence="13">
    <location>
        <begin position="260"/>
        <end position="512"/>
    </location>
</feature>
<dbReference type="Gene3D" id="1.10.510.10">
    <property type="entry name" value="Transferase(Phosphotransferase) domain 1"/>
    <property type="match status" value="1"/>
</dbReference>
<evidence type="ECO:0000256" key="2">
    <source>
        <dbReference type="ARBA" id="ARBA00012513"/>
    </source>
</evidence>
<dbReference type="Pfam" id="PF07714">
    <property type="entry name" value="PK_Tyr_Ser-Thr"/>
    <property type="match status" value="1"/>
</dbReference>
<dbReference type="Gramene" id="KGN55628">
    <property type="protein sequence ID" value="KGN55628"/>
    <property type="gene ID" value="Csa_3G002480"/>
</dbReference>
<dbReference type="CDD" id="cd13999">
    <property type="entry name" value="STKc_MAP3K-like"/>
    <property type="match status" value="1"/>
</dbReference>
<dbReference type="PROSITE" id="PS00108">
    <property type="entry name" value="PROTEIN_KINASE_ST"/>
    <property type="match status" value="1"/>
</dbReference>
<name>A0A0A0L1K4_CUCSA</name>
<keyword evidence="3" id="KW-0723">Serine/threonine-protein kinase</keyword>
<evidence type="ECO:0000313" key="15">
    <source>
        <dbReference type="Proteomes" id="UP000029981"/>
    </source>
</evidence>
<keyword evidence="8 11" id="KW-0067">ATP-binding</keyword>
<feature type="region of interest" description="Disordered" evidence="12">
    <location>
        <begin position="134"/>
        <end position="155"/>
    </location>
</feature>
<dbReference type="PROSITE" id="PS50011">
    <property type="entry name" value="PROTEIN_KINASE_DOM"/>
    <property type="match status" value="1"/>
</dbReference>
<dbReference type="GO" id="GO:0004674">
    <property type="term" value="F:protein serine/threonine kinase activity"/>
    <property type="evidence" value="ECO:0000318"/>
    <property type="project" value="GO_Central"/>
</dbReference>
<reference evidence="14 15" key="2">
    <citation type="journal article" date="2009" name="PLoS ONE">
        <title>An integrated genetic and cytogenetic map of the cucumber genome.</title>
        <authorList>
            <person name="Ren Y."/>
            <person name="Zhang Z."/>
            <person name="Liu J."/>
            <person name="Staub J.E."/>
            <person name="Han Y."/>
            <person name="Cheng Z."/>
            <person name="Li X."/>
            <person name="Lu J."/>
            <person name="Miao H."/>
            <person name="Kang H."/>
            <person name="Xie B."/>
            <person name="Gu X."/>
            <person name="Wang X."/>
            <person name="Du Y."/>
            <person name="Jin W."/>
            <person name="Huang S."/>
        </authorList>
    </citation>
    <scope>NUCLEOTIDE SEQUENCE [LARGE SCALE GENOMIC DNA]</scope>
    <source>
        <strain evidence="15">cv. 9930</strain>
    </source>
</reference>
<evidence type="ECO:0000259" key="13">
    <source>
        <dbReference type="PROSITE" id="PS50011"/>
    </source>
</evidence>
<dbReference type="OMA" id="FEVRCVQ"/>
<comment type="similarity">
    <text evidence="1">Belongs to the protein kinase superfamily. TKL Ser/Thr protein kinase family. RAF subfamily.</text>
</comment>
<sequence>MPIEDDVESCGSRATDFSSSHVNPRHHRQKLEVYNEVLRRIQQSNFHEANLPGFDDQLWLHFNRLPARYALDVNVDRAEDVLTHKRLLQLAVDPSNRPVFEIRSVQVYPSANENFIDSSCLDASMMEDAQSSLNYSNRQGNHPPPTFGSSPNLEAPTFQGSKYGVEDRDSAPNVTSSFSRPMHEITFATSDKPKLLSQETEELKRVLEKEILNFKEQCWSEKQPSSALGKHNQNRVESFPSCVGIPTDGTDVWEMDISQLKFENKVGSGSFGDLYRGTYCSQEVAIKVLRPERINEEMLKEFSQEVYIMRKVRHKNVVQFLGACTKPPNLCIVTEFMSRGSVYDFLHKQRGVFNLPSLLKVAINISRGMNYLHQNNIIHRDLKTANLLMDENMVVKVADFGVARVQTQSGVMTAETGTYRWMAPEVIEHKPYDHKADVFSFGIALWELLTGEIPYSSMTPLQAAVGVVQKRLRPTIPKNAHPVLAELLERCWRHDPTERPNFSEILEILKQIAEQVDNSGENRRKKDKLSGALFSAFKKRHH</sequence>
<keyword evidence="7" id="KW-0418">Kinase</keyword>
<reference evidence="14 15" key="4">
    <citation type="journal article" date="2011" name="BMC Genomics">
        <title>RNA-Seq improves annotation of protein-coding genes in the cucumber genome.</title>
        <authorList>
            <person name="Li Z."/>
            <person name="Zhang Z."/>
            <person name="Yan P."/>
            <person name="Huang S."/>
            <person name="Fei Z."/>
            <person name="Lin K."/>
        </authorList>
    </citation>
    <scope>NUCLEOTIDE SEQUENCE [LARGE SCALE GENOMIC DNA]</scope>
    <source>
        <strain evidence="15">cv. 9930</strain>
    </source>
</reference>
<evidence type="ECO:0000256" key="8">
    <source>
        <dbReference type="ARBA" id="ARBA00022840"/>
    </source>
</evidence>
<dbReference type="EMBL" id="CM002924">
    <property type="protein sequence ID" value="KGN55628.1"/>
    <property type="molecule type" value="Genomic_DNA"/>
</dbReference>
<reference evidence="14 15" key="1">
    <citation type="journal article" date="2009" name="Nat. Genet.">
        <title>The genome of the cucumber, Cucumis sativus L.</title>
        <authorList>
            <person name="Huang S."/>
            <person name="Li R."/>
            <person name="Zhang Z."/>
            <person name="Li L."/>
            <person name="Gu X."/>
            <person name="Fan W."/>
            <person name="Lucas W.J."/>
            <person name="Wang X."/>
            <person name="Xie B."/>
            <person name="Ni P."/>
            <person name="Ren Y."/>
            <person name="Zhu H."/>
            <person name="Li J."/>
            <person name="Lin K."/>
            <person name="Jin W."/>
            <person name="Fei Z."/>
            <person name="Li G."/>
            <person name="Staub J."/>
            <person name="Kilian A."/>
            <person name="van der Vossen E.A."/>
            <person name="Wu Y."/>
            <person name="Guo J."/>
            <person name="He J."/>
            <person name="Jia Z."/>
            <person name="Ren Y."/>
            <person name="Tian G."/>
            <person name="Lu Y."/>
            <person name="Ruan J."/>
            <person name="Qian W."/>
            <person name="Wang M."/>
            <person name="Huang Q."/>
            <person name="Li B."/>
            <person name="Xuan Z."/>
            <person name="Cao J."/>
            <person name="Asan"/>
            <person name="Wu Z."/>
            <person name="Zhang J."/>
            <person name="Cai Q."/>
            <person name="Bai Y."/>
            <person name="Zhao B."/>
            <person name="Han Y."/>
            <person name="Li Y."/>
            <person name="Li X."/>
            <person name="Wang S."/>
            <person name="Shi Q."/>
            <person name="Liu S."/>
            <person name="Cho W.K."/>
            <person name="Kim J.Y."/>
            <person name="Xu Y."/>
            <person name="Heller-Uszynska K."/>
            <person name="Miao H."/>
            <person name="Cheng Z."/>
            <person name="Zhang S."/>
            <person name="Wu J."/>
            <person name="Yang Y."/>
            <person name="Kang H."/>
            <person name="Li M."/>
            <person name="Liang H."/>
            <person name="Ren X."/>
            <person name="Shi Z."/>
            <person name="Wen M."/>
            <person name="Jian M."/>
            <person name="Yang H."/>
            <person name="Zhang G."/>
            <person name="Yang Z."/>
            <person name="Chen R."/>
            <person name="Liu S."/>
            <person name="Li J."/>
            <person name="Ma L."/>
            <person name="Liu H."/>
            <person name="Zhou Y."/>
            <person name="Zhao J."/>
            <person name="Fang X."/>
            <person name="Li G."/>
            <person name="Fang L."/>
            <person name="Li Y."/>
            <person name="Liu D."/>
            <person name="Zheng H."/>
            <person name="Zhang Y."/>
            <person name="Qin N."/>
            <person name="Li Z."/>
            <person name="Yang G."/>
            <person name="Yang S."/>
            <person name="Bolund L."/>
            <person name="Kristiansen K."/>
            <person name="Zheng H."/>
            <person name="Li S."/>
            <person name="Zhang X."/>
            <person name="Yang H."/>
            <person name="Wang J."/>
            <person name="Sun R."/>
            <person name="Zhang B."/>
            <person name="Jiang S."/>
            <person name="Wang J."/>
            <person name="Du Y."/>
            <person name="Li S."/>
        </authorList>
    </citation>
    <scope>NUCLEOTIDE SEQUENCE [LARGE SCALE GENOMIC DNA]</scope>
    <source>
        <strain evidence="15">cv. 9930</strain>
    </source>
</reference>
<dbReference type="PROSITE" id="PS00107">
    <property type="entry name" value="PROTEIN_KINASE_ATP"/>
    <property type="match status" value="1"/>
</dbReference>
<evidence type="ECO:0000256" key="10">
    <source>
        <dbReference type="ARBA" id="ARBA00048679"/>
    </source>
</evidence>
<dbReference type="FunFam" id="1.10.510.10:FF:000316">
    <property type="entry name" value="serine/threonine-protein kinase HT1"/>
    <property type="match status" value="1"/>
</dbReference>
<evidence type="ECO:0000256" key="7">
    <source>
        <dbReference type="ARBA" id="ARBA00022777"/>
    </source>
</evidence>
<dbReference type="PANTHER" id="PTHR44329">
    <property type="entry name" value="SERINE/THREONINE-PROTEIN KINASE TNNI3K-RELATED"/>
    <property type="match status" value="1"/>
</dbReference>
<evidence type="ECO:0000256" key="11">
    <source>
        <dbReference type="PROSITE-ProRule" id="PRU10141"/>
    </source>
</evidence>
<dbReference type="InterPro" id="IPR001245">
    <property type="entry name" value="Ser-Thr/Tyr_kinase_cat_dom"/>
</dbReference>
<dbReference type="InterPro" id="IPR051681">
    <property type="entry name" value="Ser/Thr_Kinases-Pseudokinases"/>
</dbReference>
<dbReference type="InterPro" id="IPR017441">
    <property type="entry name" value="Protein_kinase_ATP_BS"/>
</dbReference>
<evidence type="ECO:0000256" key="5">
    <source>
        <dbReference type="ARBA" id="ARBA00022679"/>
    </source>
</evidence>
<reference evidence="14 15" key="3">
    <citation type="journal article" date="2010" name="BMC Genomics">
        <title>Transcriptome sequencing and comparative analysis of cucumber flowers with different sex types.</title>
        <authorList>
            <person name="Guo S."/>
            <person name="Zheng Y."/>
            <person name="Joung J.G."/>
            <person name="Liu S."/>
            <person name="Zhang Z."/>
            <person name="Crasta O.R."/>
            <person name="Sobral B.W."/>
            <person name="Xu Y."/>
            <person name="Huang S."/>
            <person name="Fei Z."/>
        </authorList>
    </citation>
    <scope>NUCLEOTIDE SEQUENCE [LARGE SCALE GENOMIC DNA]</scope>
    <source>
        <strain evidence="15">cv. 9930</strain>
    </source>
</reference>
<dbReference type="AlphaFoldDB" id="A0A0A0L1K4"/>
<keyword evidence="5" id="KW-0808">Transferase</keyword>
<dbReference type="SMART" id="SM00220">
    <property type="entry name" value="S_TKc"/>
    <property type="match status" value="1"/>
</dbReference>
<feature type="binding site" evidence="11">
    <location>
        <position position="287"/>
    </location>
    <ligand>
        <name>ATP</name>
        <dbReference type="ChEBI" id="CHEBI:30616"/>
    </ligand>
</feature>
<evidence type="ECO:0000256" key="4">
    <source>
        <dbReference type="ARBA" id="ARBA00022553"/>
    </source>
</evidence>
<dbReference type="EC" id="2.7.11.1" evidence="2"/>
<dbReference type="Proteomes" id="UP000029981">
    <property type="component" value="Chromosome 3"/>
</dbReference>
<evidence type="ECO:0000256" key="9">
    <source>
        <dbReference type="ARBA" id="ARBA00047899"/>
    </source>
</evidence>
<evidence type="ECO:0000256" key="3">
    <source>
        <dbReference type="ARBA" id="ARBA00022527"/>
    </source>
</evidence>
<dbReference type="FunFam" id="3.30.200.20:FF:000060">
    <property type="entry name" value="Serine/threonine-protein kinase isoform 1"/>
    <property type="match status" value="1"/>
</dbReference>
<accession>A0A0A0L1K4</accession>
<dbReference type="SUPFAM" id="SSF56112">
    <property type="entry name" value="Protein kinase-like (PK-like)"/>
    <property type="match status" value="1"/>
</dbReference>
<organism evidence="14 15">
    <name type="scientific">Cucumis sativus</name>
    <name type="common">Cucumber</name>
    <dbReference type="NCBI Taxonomy" id="3659"/>
    <lineage>
        <taxon>Eukaryota</taxon>
        <taxon>Viridiplantae</taxon>
        <taxon>Streptophyta</taxon>
        <taxon>Embryophyta</taxon>
        <taxon>Tracheophyta</taxon>
        <taxon>Spermatophyta</taxon>
        <taxon>Magnoliopsida</taxon>
        <taxon>eudicotyledons</taxon>
        <taxon>Gunneridae</taxon>
        <taxon>Pentapetalae</taxon>
        <taxon>rosids</taxon>
        <taxon>fabids</taxon>
        <taxon>Cucurbitales</taxon>
        <taxon>Cucurbitaceae</taxon>
        <taxon>Benincaseae</taxon>
        <taxon>Cucumis</taxon>
    </lineage>
</organism>
<keyword evidence="15" id="KW-1185">Reference proteome</keyword>
<protein>
    <recommendedName>
        <fullName evidence="2">non-specific serine/threonine protein kinase</fullName>
        <ecNumber evidence="2">2.7.11.1</ecNumber>
    </recommendedName>
</protein>